<accession>A0A4R2QKZ2</accession>
<protein>
    <submittedName>
        <fullName evidence="1">Uncharacterized protein</fullName>
    </submittedName>
</protein>
<gene>
    <name evidence="1" type="ORF">EV191_108221</name>
</gene>
<dbReference type="EMBL" id="SLXQ01000008">
    <property type="protein sequence ID" value="TCP50132.1"/>
    <property type="molecule type" value="Genomic_DNA"/>
</dbReference>
<name>A0A4R2QKZ2_9PSEU</name>
<sequence>MKVRQVSDHCKERDCPTVYITDRGTVVFQGDPVDGADGMRLGPGEQAVELPLDVVISALRTLLREVS</sequence>
<keyword evidence="2" id="KW-1185">Reference proteome</keyword>
<reference evidence="1 2" key="1">
    <citation type="submission" date="2019-03" db="EMBL/GenBank/DDBJ databases">
        <title>Genomic Encyclopedia of Type Strains, Phase IV (KMG-IV): sequencing the most valuable type-strain genomes for metagenomic binning, comparative biology and taxonomic classification.</title>
        <authorList>
            <person name="Goeker M."/>
        </authorList>
    </citation>
    <scope>NUCLEOTIDE SEQUENCE [LARGE SCALE GENOMIC DNA]</scope>
    <source>
        <strain evidence="1 2">DSM 45765</strain>
    </source>
</reference>
<dbReference type="Proteomes" id="UP000294911">
    <property type="component" value="Unassembled WGS sequence"/>
</dbReference>
<dbReference type="AlphaFoldDB" id="A0A4R2QKZ2"/>
<comment type="caution">
    <text evidence="1">The sequence shown here is derived from an EMBL/GenBank/DDBJ whole genome shotgun (WGS) entry which is preliminary data.</text>
</comment>
<proteinExistence type="predicted"/>
<evidence type="ECO:0000313" key="2">
    <source>
        <dbReference type="Proteomes" id="UP000294911"/>
    </source>
</evidence>
<evidence type="ECO:0000313" key="1">
    <source>
        <dbReference type="EMBL" id="TCP50132.1"/>
    </source>
</evidence>
<dbReference type="OrthoDB" id="3431675at2"/>
<organism evidence="1 2">
    <name type="scientific">Tamaricihabitans halophyticus</name>
    <dbReference type="NCBI Taxonomy" id="1262583"/>
    <lineage>
        <taxon>Bacteria</taxon>
        <taxon>Bacillati</taxon>
        <taxon>Actinomycetota</taxon>
        <taxon>Actinomycetes</taxon>
        <taxon>Pseudonocardiales</taxon>
        <taxon>Pseudonocardiaceae</taxon>
        <taxon>Tamaricihabitans</taxon>
    </lineage>
</organism>